<dbReference type="SUPFAM" id="SSF51905">
    <property type="entry name" value="FAD/NAD(P)-binding domain"/>
    <property type="match status" value="1"/>
</dbReference>
<evidence type="ECO:0000313" key="3">
    <source>
        <dbReference type="EMBL" id="GMH70875.1"/>
    </source>
</evidence>
<evidence type="ECO:0000313" key="4">
    <source>
        <dbReference type="Proteomes" id="UP001165122"/>
    </source>
</evidence>
<dbReference type="Gene3D" id="3.50.50.60">
    <property type="entry name" value="FAD/NAD(P)-binding domain"/>
    <property type="match status" value="1"/>
</dbReference>
<keyword evidence="1" id="KW-0732">Signal</keyword>
<dbReference type="EMBL" id="BRXW01000629">
    <property type="protein sequence ID" value="GMH70875.1"/>
    <property type="molecule type" value="Genomic_DNA"/>
</dbReference>
<dbReference type="Proteomes" id="UP001165122">
    <property type="component" value="Unassembled WGS sequence"/>
</dbReference>
<evidence type="ECO:0000259" key="2">
    <source>
        <dbReference type="Pfam" id="PF01266"/>
    </source>
</evidence>
<gene>
    <name evidence="3" type="ORF">TrLO_g3491</name>
</gene>
<reference evidence="4" key="1">
    <citation type="journal article" date="2023" name="Commun. Biol.">
        <title>Genome analysis of Parmales, the sister group of diatoms, reveals the evolutionary specialization of diatoms from phago-mixotrophs to photoautotrophs.</title>
        <authorList>
            <person name="Ban H."/>
            <person name="Sato S."/>
            <person name="Yoshikawa S."/>
            <person name="Yamada K."/>
            <person name="Nakamura Y."/>
            <person name="Ichinomiya M."/>
            <person name="Sato N."/>
            <person name="Blanc-Mathieu R."/>
            <person name="Endo H."/>
            <person name="Kuwata A."/>
            <person name="Ogata H."/>
        </authorList>
    </citation>
    <scope>NUCLEOTIDE SEQUENCE [LARGE SCALE GENOMIC DNA]</scope>
    <source>
        <strain evidence="4">NIES 3700</strain>
    </source>
</reference>
<dbReference type="Pfam" id="PF02566">
    <property type="entry name" value="OsmC"/>
    <property type="match status" value="1"/>
</dbReference>
<sequence>MRTACIFFLLITMFSLLRSFHLPPPRPFSTLRPLRSLKKTYKIQSLGTGVSSKTIMRKGTPHILKTDTTKFTGGKDSHPEPVYMLLSSLSGCLTATTSYVSKELNLKVNSLDITLESHRSQSEVIKKPITDLNVDTGLKEIKGTIKLRVPKTFDDKKLNQLSEIVEKRCPISSLLSSSSCSIDLKWSILPTPTKINIYGAGLAGLSTLYNLLLLNPNLDITIYSKSEIGKGGGTAVSGGLFHPYTPKGKLTVENEFDFELGMELVRRCMKVNPKVVRTDIIYKTTLREEDFEGLKNTGCEIIDKDEFKNLTGCESILGGVKLDRGVIIEPTIYCSTLFKICNNLSVLGVKYIVKDVDLEKVGKFEKGIVNVFAGGGEMLYNRRFESLECEPIVGRSLKFSKNDDEEKDEPSFGIISGKYISPVSGGIVVGATNEIGEGLDDDEDVYENIKKKAFNLRPELFDNPHYSITKGVRANTKRTNKGRIPIVEYLGENEWVFTGLGSRGFLGHAKWGRKCARLILGEDYDD</sequence>
<organism evidence="3 4">
    <name type="scientific">Triparma laevis f. longispina</name>
    <dbReference type="NCBI Taxonomy" id="1714387"/>
    <lineage>
        <taxon>Eukaryota</taxon>
        <taxon>Sar</taxon>
        <taxon>Stramenopiles</taxon>
        <taxon>Ochrophyta</taxon>
        <taxon>Bolidophyceae</taxon>
        <taxon>Parmales</taxon>
        <taxon>Triparmaceae</taxon>
        <taxon>Triparma</taxon>
    </lineage>
</organism>
<dbReference type="PANTHER" id="PTHR35368:SF1">
    <property type="entry name" value="HYDROPEROXIDE REDUCTASE"/>
    <property type="match status" value="1"/>
</dbReference>
<dbReference type="InterPro" id="IPR052924">
    <property type="entry name" value="OsmC/Ohr_hydroprdx_reductase"/>
</dbReference>
<evidence type="ECO:0000256" key="1">
    <source>
        <dbReference type="SAM" id="SignalP"/>
    </source>
</evidence>
<dbReference type="InterPro" id="IPR006076">
    <property type="entry name" value="FAD-dep_OxRdtase"/>
</dbReference>
<protein>
    <recommendedName>
        <fullName evidence="2">FAD dependent oxidoreductase domain-containing protein</fullName>
    </recommendedName>
</protein>
<keyword evidence="4" id="KW-1185">Reference proteome</keyword>
<proteinExistence type="predicted"/>
<dbReference type="Pfam" id="PF01266">
    <property type="entry name" value="DAO"/>
    <property type="match status" value="1"/>
</dbReference>
<dbReference type="PANTHER" id="PTHR35368">
    <property type="entry name" value="HYDROPEROXIDE REDUCTASE"/>
    <property type="match status" value="1"/>
</dbReference>
<dbReference type="AlphaFoldDB" id="A0A9W7AJ42"/>
<dbReference type="SUPFAM" id="SSF82784">
    <property type="entry name" value="OsmC-like"/>
    <property type="match status" value="1"/>
</dbReference>
<dbReference type="OrthoDB" id="547145at2759"/>
<name>A0A9W7AJ42_9STRA</name>
<dbReference type="InterPro" id="IPR036188">
    <property type="entry name" value="FAD/NAD-bd_sf"/>
</dbReference>
<dbReference type="InterPro" id="IPR003718">
    <property type="entry name" value="OsmC/Ohr_fam"/>
</dbReference>
<feature type="domain" description="FAD dependent oxidoreductase" evidence="2">
    <location>
        <begin position="197"/>
        <end position="508"/>
    </location>
</feature>
<accession>A0A9W7AJ42</accession>
<dbReference type="Gene3D" id="3.30.300.20">
    <property type="match status" value="1"/>
</dbReference>
<feature type="signal peptide" evidence="1">
    <location>
        <begin position="1"/>
        <end position="19"/>
    </location>
</feature>
<feature type="chain" id="PRO_5040751550" description="FAD dependent oxidoreductase domain-containing protein" evidence="1">
    <location>
        <begin position="20"/>
        <end position="526"/>
    </location>
</feature>
<dbReference type="InterPro" id="IPR015946">
    <property type="entry name" value="KH_dom-like_a/b"/>
</dbReference>
<comment type="caution">
    <text evidence="3">The sequence shown here is derived from an EMBL/GenBank/DDBJ whole genome shotgun (WGS) entry which is preliminary data.</text>
</comment>
<dbReference type="InterPro" id="IPR036102">
    <property type="entry name" value="OsmC/Ohrsf"/>
</dbReference>
<dbReference type="Gene3D" id="3.30.9.10">
    <property type="entry name" value="D-Amino Acid Oxidase, subunit A, domain 2"/>
    <property type="match status" value="1"/>
</dbReference>